<feature type="region of interest" description="Disordered" evidence="1">
    <location>
        <begin position="512"/>
        <end position="547"/>
    </location>
</feature>
<gene>
    <name evidence="2" type="ORF">ABB37_07172</name>
</gene>
<proteinExistence type="predicted"/>
<reference evidence="2 3" key="1">
    <citation type="submission" date="2015-07" db="EMBL/GenBank/DDBJ databases">
        <title>High-quality genome of monoxenous trypanosomatid Leptomonas pyrrhocoris.</title>
        <authorList>
            <person name="Flegontov P."/>
            <person name="Butenko A."/>
            <person name="Firsov S."/>
            <person name="Vlcek C."/>
            <person name="Logacheva M.D."/>
            <person name="Field M."/>
            <person name="Filatov D."/>
            <person name="Flegontova O."/>
            <person name="Gerasimov E."/>
            <person name="Jackson A.P."/>
            <person name="Kelly S."/>
            <person name="Opperdoes F."/>
            <person name="O'Reilly A."/>
            <person name="Votypka J."/>
            <person name="Yurchenko V."/>
            <person name="Lukes J."/>
        </authorList>
    </citation>
    <scope>NUCLEOTIDE SEQUENCE [LARGE SCALE GENOMIC DNA]</scope>
    <source>
        <strain evidence="2">H10</strain>
    </source>
</reference>
<dbReference type="EMBL" id="LGTL01000017">
    <property type="protein sequence ID" value="KPA77279.1"/>
    <property type="molecule type" value="Genomic_DNA"/>
</dbReference>
<feature type="region of interest" description="Disordered" evidence="1">
    <location>
        <begin position="314"/>
        <end position="353"/>
    </location>
</feature>
<comment type="caution">
    <text evidence="2">The sequence shown here is derived from an EMBL/GenBank/DDBJ whole genome shotgun (WGS) entry which is preliminary data.</text>
</comment>
<protein>
    <submittedName>
        <fullName evidence="2">Uncharacterized protein</fullName>
    </submittedName>
</protein>
<keyword evidence="3" id="KW-1185">Reference proteome</keyword>
<organism evidence="2 3">
    <name type="scientific">Leptomonas pyrrhocoris</name>
    <name type="common">Firebug parasite</name>
    <dbReference type="NCBI Taxonomy" id="157538"/>
    <lineage>
        <taxon>Eukaryota</taxon>
        <taxon>Discoba</taxon>
        <taxon>Euglenozoa</taxon>
        <taxon>Kinetoplastea</taxon>
        <taxon>Metakinetoplastina</taxon>
        <taxon>Trypanosomatida</taxon>
        <taxon>Trypanosomatidae</taxon>
        <taxon>Leishmaniinae</taxon>
        <taxon>Leptomonas</taxon>
    </lineage>
</organism>
<name>A0A0M9FWA7_LEPPY</name>
<dbReference type="GeneID" id="26907458"/>
<evidence type="ECO:0000313" key="3">
    <source>
        <dbReference type="Proteomes" id="UP000037923"/>
    </source>
</evidence>
<feature type="region of interest" description="Disordered" evidence="1">
    <location>
        <begin position="598"/>
        <end position="618"/>
    </location>
</feature>
<dbReference type="VEuPathDB" id="TriTrypDB:LpyrH10_17_1040"/>
<evidence type="ECO:0000313" key="2">
    <source>
        <dbReference type="EMBL" id="KPA77279.1"/>
    </source>
</evidence>
<sequence>MILTKDEIQTITLNAKFVHKYADQVFFVSGVNDAPQRVGDQPFLNFFVRYHHRDAPERYSWSRVRRVLLLSDVNSAAQRTGTAPTVEWRGKTIWVCLAVEPVQHHTRAASSAAAGEVQEEELVMLPQLSNTVPTEEEVLAFCVASANQRPTEKYTDGVLGDAPVAPALLPDTALSDATTTFTATATAAAVDAADGSVMAPIPAEATTKTPAAAVADAPTSLNPRVFVPTHRQVELLRQYKKQHFTHHQWTEEEIEQSKVLRQRYSSIGVAAAPVRTVAYEHEHRVVERKQRTAATATAAPASQVRNLLEEVEVTQDPLSEHQTARGDDHPRTHTQHATSSAARTPTSPSATVYLHDAPLSPFLPRSVLRLQQQQQYRPAATAFADRASSDEQPFSAAMPGAHPSASSYSSQLDASSQTQGAETLSSLSRHLSQLRAAEDSFYRYISDEKRSHYLNRLANITLRNSATNAQRRRRGIANERRLERKGNLLESRGLWITDDKERAKQADDYVKTAVSGSSDAQKSDEKRAAKNAVAGSAGAGESSATTSSAEDAFVEKFKAYHDAQRISFADCADDLLSGTDADVESIVQAAAVSAAEAERDASANGTSDNNGGVSSPVRVGRRAVRRLLPNRLNTEEATPLAVQAQLVHRSTVRMAKRVREE</sequence>
<accession>A0A0M9FWA7</accession>
<dbReference type="Proteomes" id="UP000037923">
    <property type="component" value="Unassembled WGS sequence"/>
</dbReference>
<feature type="region of interest" description="Disordered" evidence="1">
    <location>
        <begin position="378"/>
        <end position="424"/>
    </location>
</feature>
<feature type="compositionally biased region" description="Low complexity" evidence="1">
    <location>
        <begin position="404"/>
        <end position="417"/>
    </location>
</feature>
<dbReference type="OrthoDB" id="252252at2759"/>
<dbReference type="AlphaFoldDB" id="A0A0M9FWA7"/>
<feature type="compositionally biased region" description="Basic and acidic residues" evidence="1">
    <location>
        <begin position="318"/>
        <end position="331"/>
    </location>
</feature>
<feature type="compositionally biased region" description="Low complexity" evidence="1">
    <location>
        <begin position="337"/>
        <end position="351"/>
    </location>
</feature>
<dbReference type="RefSeq" id="XP_015655718.1">
    <property type="nucleotide sequence ID" value="XM_015805712.1"/>
</dbReference>
<dbReference type="OMA" id="DQPFLNF"/>
<feature type="compositionally biased region" description="Low complexity" evidence="1">
    <location>
        <begin position="530"/>
        <end position="547"/>
    </location>
</feature>
<evidence type="ECO:0000256" key="1">
    <source>
        <dbReference type="SAM" id="MobiDB-lite"/>
    </source>
</evidence>